<feature type="domain" description="Calcineurin-like phosphoesterase" evidence="1">
    <location>
        <begin position="2"/>
        <end position="185"/>
    </location>
</feature>
<comment type="caution">
    <text evidence="2">The sequence shown here is derived from an EMBL/GenBank/DDBJ whole genome shotgun (WGS) entry which is preliminary data.</text>
</comment>
<proteinExistence type="predicted"/>
<organism evidence="2">
    <name type="scientific">Fervidobacterium thailandense</name>
    <dbReference type="NCBI Taxonomy" id="1008305"/>
    <lineage>
        <taxon>Bacteria</taxon>
        <taxon>Thermotogati</taxon>
        <taxon>Thermotogota</taxon>
        <taxon>Thermotogae</taxon>
        <taxon>Thermotogales</taxon>
        <taxon>Fervidobacteriaceae</taxon>
        <taxon>Fervidobacterium</taxon>
    </lineage>
</organism>
<dbReference type="PRINTS" id="PR00114">
    <property type="entry name" value="STPHPHTASE"/>
</dbReference>
<dbReference type="InterPro" id="IPR050126">
    <property type="entry name" value="Ap4A_hydrolase"/>
</dbReference>
<dbReference type="InterPro" id="IPR004843">
    <property type="entry name" value="Calcineurin-like_PHP"/>
</dbReference>
<gene>
    <name evidence="2" type="ORF">ENT77_06440</name>
</gene>
<dbReference type="GO" id="GO:0016791">
    <property type="term" value="F:phosphatase activity"/>
    <property type="evidence" value="ECO:0007669"/>
    <property type="project" value="TreeGrafter"/>
</dbReference>
<protein>
    <submittedName>
        <fullName evidence="2">Serine/threonine protein phosphatase</fullName>
    </submittedName>
</protein>
<dbReference type="CDD" id="cd00144">
    <property type="entry name" value="MPP_PPP_family"/>
    <property type="match status" value="1"/>
</dbReference>
<dbReference type="InterPro" id="IPR029052">
    <property type="entry name" value="Metallo-depent_PP-like"/>
</dbReference>
<dbReference type="InterPro" id="IPR006186">
    <property type="entry name" value="Ser/Thr-sp_prot-phosphatase"/>
</dbReference>
<dbReference type="PANTHER" id="PTHR42850">
    <property type="entry name" value="METALLOPHOSPHOESTERASE"/>
    <property type="match status" value="1"/>
</dbReference>
<dbReference type="GO" id="GO:0008803">
    <property type="term" value="F:bis(5'-nucleosyl)-tetraphosphatase (symmetrical) activity"/>
    <property type="evidence" value="ECO:0007669"/>
    <property type="project" value="TreeGrafter"/>
</dbReference>
<dbReference type="GO" id="GO:0110154">
    <property type="term" value="P:RNA decapping"/>
    <property type="evidence" value="ECO:0007669"/>
    <property type="project" value="TreeGrafter"/>
</dbReference>
<dbReference type="Pfam" id="PF00149">
    <property type="entry name" value="Metallophos"/>
    <property type="match status" value="1"/>
</dbReference>
<evidence type="ECO:0000313" key="2">
    <source>
        <dbReference type="EMBL" id="HGU40819.1"/>
    </source>
</evidence>
<dbReference type="PANTHER" id="PTHR42850:SF4">
    <property type="entry name" value="ZINC-DEPENDENT ENDOPOLYPHOSPHATASE"/>
    <property type="match status" value="1"/>
</dbReference>
<dbReference type="AlphaFoldDB" id="A0A7C5RKA1"/>
<dbReference type="EMBL" id="DSZY01000029">
    <property type="protein sequence ID" value="HGU40819.1"/>
    <property type="molecule type" value="Genomic_DNA"/>
</dbReference>
<evidence type="ECO:0000259" key="1">
    <source>
        <dbReference type="Pfam" id="PF00149"/>
    </source>
</evidence>
<sequence>MVWAIGDIHGCLDSLRRLLDKIAPSEYDKLIFLGDYIDRGPDSKGVVDLLIELRKQFKCVFIRGNHEQMLLDVIDDGDDVYLWLINGAQATWRSYGNLENLKAEQTHLSFFRSTVYYHIERVNNTDYLFVHGGVRPKIPLENQSPQDLLWIREEFILRKHQLPYIVVFGHTPMEDVFIAEDKIGVDTGCVYGSKLTAFCLNNGRKVQVGCTHVR</sequence>
<dbReference type="GO" id="GO:0005737">
    <property type="term" value="C:cytoplasm"/>
    <property type="evidence" value="ECO:0007669"/>
    <property type="project" value="TreeGrafter"/>
</dbReference>
<name>A0A7C5RKA1_9BACT</name>
<dbReference type="Gene3D" id="3.60.21.10">
    <property type="match status" value="1"/>
</dbReference>
<dbReference type="SUPFAM" id="SSF56300">
    <property type="entry name" value="Metallo-dependent phosphatases"/>
    <property type="match status" value="1"/>
</dbReference>
<reference evidence="2" key="1">
    <citation type="journal article" date="2020" name="mSystems">
        <title>Genome- and Community-Level Interaction Insights into Carbon Utilization and Element Cycling Functions of Hydrothermarchaeota in Hydrothermal Sediment.</title>
        <authorList>
            <person name="Zhou Z."/>
            <person name="Liu Y."/>
            <person name="Xu W."/>
            <person name="Pan J."/>
            <person name="Luo Z.H."/>
            <person name="Li M."/>
        </authorList>
    </citation>
    <scope>NUCLEOTIDE SEQUENCE [LARGE SCALE GENOMIC DNA]</scope>
    <source>
        <strain evidence="2">SpSt-609</strain>
    </source>
</reference>
<accession>A0A7C5RKA1</accession>